<dbReference type="Pfam" id="PF10009">
    <property type="entry name" value="DUF2252"/>
    <property type="match status" value="1"/>
</dbReference>
<proteinExistence type="predicted"/>
<feature type="compositionally biased region" description="Basic and acidic residues" evidence="1">
    <location>
        <begin position="22"/>
        <end position="37"/>
    </location>
</feature>
<organism evidence="2 3">
    <name type="scientific">Williamsia limnetica</name>
    <dbReference type="NCBI Taxonomy" id="882452"/>
    <lineage>
        <taxon>Bacteria</taxon>
        <taxon>Bacillati</taxon>
        <taxon>Actinomycetota</taxon>
        <taxon>Actinomycetes</taxon>
        <taxon>Mycobacteriales</taxon>
        <taxon>Nocardiaceae</taxon>
        <taxon>Williamsia</taxon>
    </lineage>
</organism>
<keyword evidence="3" id="KW-1185">Reference proteome</keyword>
<feature type="region of interest" description="Disordered" evidence="1">
    <location>
        <begin position="1"/>
        <end position="43"/>
    </location>
</feature>
<evidence type="ECO:0000256" key="1">
    <source>
        <dbReference type="SAM" id="MobiDB-lite"/>
    </source>
</evidence>
<dbReference type="EMBL" id="QJSP01000006">
    <property type="protein sequence ID" value="PYE17506.1"/>
    <property type="molecule type" value="Genomic_DNA"/>
</dbReference>
<name>A0A318RQF1_WILLI</name>
<reference evidence="2 3" key="1">
    <citation type="submission" date="2018-06" db="EMBL/GenBank/DDBJ databases">
        <title>Genomic Encyclopedia of Type Strains, Phase IV (KMG-IV): sequencing the most valuable type-strain genomes for metagenomic binning, comparative biology and taxonomic classification.</title>
        <authorList>
            <person name="Goeker M."/>
        </authorList>
    </citation>
    <scope>NUCLEOTIDE SEQUENCE [LARGE SCALE GENOMIC DNA]</scope>
    <source>
        <strain evidence="2 3">DSM 45521</strain>
    </source>
</reference>
<dbReference type="RefSeq" id="WP_425451269.1">
    <property type="nucleotide sequence ID" value="NZ_QJSP01000006.1"/>
</dbReference>
<accession>A0A318RQF1</accession>
<dbReference type="AlphaFoldDB" id="A0A318RQF1"/>
<evidence type="ECO:0000313" key="2">
    <source>
        <dbReference type="EMBL" id="PYE17506.1"/>
    </source>
</evidence>
<dbReference type="PANTHER" id="PTHR39441:SF1">
    <property type="entry name" value="DUF2252 DOMAIN-CONTAINING PROTEIN"/>
    <property type="match status" value="1"/>
</dbReference>
<gene>
    <name evidence="2" type="ORF">DFR67_106209</name>
</gene>
<comment type="caution">
    <text evidence="2">The sequence shown here is derived from an EMBL/GenBank/DDBJ whole genome shotgun (WGS) entry which is preliminary data.</text>
</comment>
<evidence type="ECO:0000313" key="3">
    <source>
        <dbReference type="Proteomes" id="UP000247591"/>
    </source>
</evidence>
<dbReference type="InterPro" id="IPR018721">
    <property type="entry name" value="DUF2252"/>
</dbReference>
<dbReference type="PANTHER" id="PTHR39441">
    <property type="entry name" value="DUF2252 DOMAIN-CONTAINING PROTEIN"/>
    <property type="match status" value="1"/>
</dbReference>
<sequence length="468" mass="52420">MTDLDARPDQQVIDAPVPEHPSPGRESRKLVPRRELGRWNPAKRGHDSLQTILAQSDIRAPDLLPIRHGRMSHSPWTYYRGAAAVMAADLASTPHTGIMVQMCGDAHVLNYGLWTSPERHLIFDLRDFDETLPGPFEWDLKRFLASLIVLARDNGISESAGQEAVRAGYRNYRKHMQAYSEMPQIDVWYDKIDIEQLVQYAKKENEEKLDALIESRAKKRTSRGVSKKLLTTVEGRRQITEDPPYRTHRLGDAAEEILRVVLAKYHESVPDHLENLLTRYDAVDAVRQVVGVGSVGMRVFLTLLEERRSGDPLFLQVKQAGPSVYEQFLGKSKYDNHGARVVQGQHLIQSATDMFVGWTSFQWAELDLDLDFYVRQFRDGKVIPKGEGVAPVLPRFAAACGHVLARAHARSGDSAAIADYLGNSDKVEDALVDFSSAYADQNAADHAQLAKAVAEGVIPSERGWPDIP</sequence>
<dbReference type="Proteomes" id="UP000247591">
    <property type="component" value="Unassembled WGS sequence"/>
</dbReference>
<protein>
    <submittedName>
        <fullName evidence="2">Uncharacterized protein (DUF2252 family)</fullName>
    </submittedName>
</protein>